<dbReference type="EMBL" id="JAYRBN010000116">
    <property type="protein sequence ID" value="KAL2721646.1"/>
    <property type="molecule type" value="Genomic_DNA"/>
</dbReference>
<feature type="region of interest" description="Disordered" evidence="1">
    <location>
        <begin position="102"/>
        <end position="134"/>
    </location>
</feature>
<organism evidence="2 3">
    <name type="scientific">Vespula maculifrons</name>
    <name type="common">Eastern yellow jacket</name>
    <name type="synonym">Wasp</name>
    <dbReference type="NCBI Taxonomy" id="7453"/>
    <lineage>
        <taxon>Eukaryota</taxon>
        <taxon>Metazoa</taxon>
        <taxon>Ecdysozoa</taxon>
        <taxon>Arthropoda</taxon>
        <taxon>Hexapoda</taxon>
        <taxon>Insecta</taxon>
        <taxon>Pterygota</taxon>
        <taxon>Neoptera</taxon>
        <taxon>Endopterygota</taxon>
        <taxon>Hymenoptera</taxon>
        <taxon>Apocrita</taxon>
        <taxon>Aculeata</taxon>
        <taxon>Vespoidea</taxon>
        <taxon>Vespidae</taxon>
        <taxon>Vespinae</taxon>
        <taxon>Vespula</taxon>
    </lineage>
</organism>
<evidence type="ECO:0000313" key="3">
    <source>
        <dbReference type="Proteomes" id="UP001607303"/>
    </source>
</evidence>
<keyword evidence="3" id="KW-1185">Reference proteome</keyword>
<sequence length="229" mass="25557">MKIILTSAKSSSQRPCEPSEGEVVPVATSESSIQPPSSWLLSLQRLLSLYHVVTVVEPQMTLQVTTLVRNDLIKLIAVHYLTKSRIMAGALTRQLVRATKLRGRLQPSGVNSDTNNSKSEDSHGTRNSKGGKETPHRLLRTCMYVFAQPVKANVRINVRIKRKVSQLGMPKDAGAKNQTHKVNVLRGIEGTARVHYQYLKDVDTTPTTLSHSLKILPQEFLNKTNQREK</sequence>
<name>A0ABD2AM06_VESMC</name>
<dbReference type="AlphaFoldDB" id="A0ABD2AM06"/>
<evidence type="ECO:0000256" key="1">
    <source>
        <dbReference type="SAM" id="MobiDB-lite"/>
    </source>
</evidence>
<feature type="compositionally biased region" description="Polar residues" evidence="1">
    <location>
        <begin position="108"/>
        <end position="117"/>
    </location>
</feature>
<evidence type="ECO:0000313" key="2">
    <source>
        <dbReference type="EMBL" id="KAL2721646.1"/>
    </source>
</evidence>
<accession>A0ABD2AM06</accession>
<dbReference type="Proteomes" id="UP001607303">
    <property type="component" value="Unassembled WGS sequence"/>
</dbReference>
<feature type="compositionally biased region" description="Basic and acidic residues" evidence="1">
    <location>
        <begin position="118"/>
        <end position="134"/>
    </location>
</feature>
<reference evidence="2 3" key="1">
    <citation type="journal article" date="2024" name="Ann. Entomol. Soc. Am.">
        <title>Genomic analyses of the southern and eastern yellowjacket wasps (Hymenoptera: Vespidae) reveal evolutionary signatures of social life.</title>
        <authorList>
            <person name="Catto M.A."/>
            <person name="Caine P.B."/>
            <person name="Orr S.E."/>
            <person name="Hunt B.G."/>
            <person name="Goodisman M.A.D."/>
        </authorList>
    </citation>
    <scope>NUCLEOTIDE SEQUENCE [LARGE SCALE GENOMIC DNA]</scope>
    <source>
        <strain evidence="2">232</strain>
        <tissue evidence="2">Head and thorax</tissue>
    </source>
</reference>
<gene>
    <name evidence="2" type="ORF">V1477_020466</name>
</gene>
<protein>
    <submittedName>
        <fullName evidence="2">Uncharacterized protein</fullName>
    </submittedName>
</protein>
<comment type="caution">
    <text evidence="2">The sequence shown here is derived from an EMBL/GenBank/DDBJ whole genome shotgun (WGS) entry which is preliminary data.</text>
</comment>
<proteinExistence type="predicted"/>